<protein>
    <submittedName>
        <fullName evidence="2">N-acetyltransferase</fullName>
    </submittedName>
</protein>
<name>A0ABT0D7X7_9HYPH</name>
<keyword evidence="3" id="KW-1185">Reference proteome</keyword>
<dbReference type="Proteomes" id="UP001203284">
    <property type="component" value="Unassembled WGS sequence"/>
</dbReference>
<dbReference type="Gene3D" id="3.40.630.30">
    <property type="match status" value="1"/>
</dbReference>
<dbReference type="InterPro" id="IPR016181">
    <property type="entry name" value="Acyl_CoA_acyltransferase"/>
</dbReference>
<reference evidence="2 3" key="1">
    <citation type="submission" date="2022-04" db="EMBL/GenBank/DDBJ databases">
        <authorList>
            <person name="Grouzdev D.S."/>
            <person name="Pantiukh K.S."/>
            <person name="Krutkina M.S."/>
        </authorList>
    </citation>
    <scope>NUCLEOTIDE SEQUENCE [LARGE SCALE GENOMIC DNA]</scope>
    <source>
        <strain evidence="2 3">6x-1</strain>
    </source>
</reference>
<dbReference type="RefSeq" id="WP_247026776.1">
    <property type="nucleotide sequence ID" value="NZ_JALKCH010000002.1"/>
</dbReference>
<dbReference type="EMBL" id="JALKCH010000002">
    <property type="protein sequence ID" value="MCK0196063.1"/>
    <property type="molecule type" value="Genomic_DNA"/>
</dbReference>
<dbReference type="InterPro" id="IPR000182">
    <property type="entry name" value="GNAT_dom"/>
</dbReference>
<evidence type="ECO:0000313" key="3">
    <source>
        <dbReference type="Proteomes" id="UP001203284"/>
    </source>
</evidence>
<comment type="caution">
    <text evidence="2">The sequence shown here is derived from an EMBL/GenBank/DDBJ whole genome shotgun (WGS) entry which is preliminary data.</text>
</comment>
<proteinExistence type="predicted"/>
<dbReference type="SUPFAM" id="SSF55729">
    <property type="entry name" value="Acyl-CoA N-acyltransferases (Nat)"/>
    <property type="match status" value="1"/>
</dbReference>
<dbReference type="Pfam" id="PF00583">
    <property type="entry name" value="Acetyltransf_1"/>
    <property type="match status" value="1"/>
</dbReference>
<dbReference type="CDD" id="cd04301">
    <property type="entry name" value="NAT_SF"/>
    <property type="match status" value="1"/>
</dbReference>
<feature type="domain" description="N-acetyltransferase" evidence="1">
    <location>
        <begin position="9"/>
        <end position="160"/>
    </location>
</feature>
<sequence length="173" mass="17612">MPAIAALPLTIAPEAPDDGPAIHRLTRDAFATAPHRSGTEAAIVDALRAADALTLSLVARESDALVGHVAFSPVAPESGGAGWYGLGPLSVRPDRQRSGIGTALVARGLALLRAAGAQGCVVLGEPAYYGRFGFTCDPLLTFPGVPPGYFQRVIFRGPAPTGAVAFHAAFGAG</sequence>
<organism evidence="2 3">
    <name type="scientific">Ancylobacter crimeensis</name>
    <dbReference type="NCBI Taxonomy" id="2579147"/>
    <lineage>
        <taxon>Bacteria</taxon>
        <taxon>Pseudomonadati</taxon>
        <taxon>Pseudomonadota</taxon>
        <taxon>Alphaproteobacteria</taxon>
        <taxon>Hyphomicrobiales</taxon>
        <taxon>Xanthobacteraceae</taxon>
        <taxon>Ancylobacter</taxon>
    </lineage>
</organism>
<gene>
    <name evidence="2" type="ORF">MWN34_03965</name>
</gene>
<dbReference type="PROSITE" id="PS51186">
    <property type="entry name" value="GNAT"/>
    <property type="match status" value="1"/>
</dbReference>
<evidence type="ECO:0000259" key="1">
    <source>
        <dbReference type="PROSITE" id="PS51186"/>
    </source>
</evidence>
<accession>A0ABT0D7X7</accession>
<evidence type="ECO:0000313" key="2">
    <source>
        <dbReference type="EMBL" id="MCK0196063.1"/>
    </source>
</evidence>